<evidence type="ECO:0000259" key="3">
    <source>
        <dbReference type="PROSITE" id="PS50966"/>
    </source>
</evidence>
<accession>E1X3X8</accession>
<keyword evidence="6" id="KW-0347">Helicase</keyword>
<proteinExistence type="predicted"/>
<dbReference type="KEGG" id="bmx:BMS_0401"/>
<dbReference type="PROSITE" id="PS51194">
    <property type="entry name" value="HELICASE_CTER"/>
    <property type="match status" value="1"/>
</dbReference>
<keyword evidence="7" id="KW-1185">Reference proteome</keyword>
<dbReference type="InterPro" id="IPR027417">
    <property type="entry name" value="P-loop_NTPase"/>
</dbReference>
<dbReference type="GO" id="GO:0008270">
    <property type="term" value="F:zinc ion binding"/>
    <property type="evidence" value="ECO:0007669"/>
    <property type="project" value="UniProtKB-KW"/>
</dbReference>
<dbReference type="OrthoDB" id="5287023at2"/>
<reference evidence="7" key="1">
    <citation type="journal article" date="2013" name="ISME J.">
        <title>A small predatory core genome in the divergent marine Bacteriovorax marinus SJ and the terrestrial Bdellovibrio bacteriovorus.</title>
        <authorList>
            <person name="Crossman L.C."/>
            <person name="Chen H."/>
            <person name="Cerdeno-Tarraga A.M."/>
            <person name="Brooks K."/>
            <person name="Quail M.A."/>
            <person name="Pineiro S.A."/>
            <person name="Hobley L."/>
            <person name="Sockett R.E."/>
            <person name="Bentley S.D."/>
            <person name="Parkhill J."/>
            <person name="Williams H.N."/>
            <person name="Stine O.C."/>
        </authorList>
    </citation>
    <scope>NUCLEOTIDE SEQUENCE [LARGE SCALE GENOMIC DNA]</scope>
    <source>
        <strain evidence="7">ATCC BAA-682 / DSM 15412 / SJ</strain>
    </source>
</reference>
<evidence type="ECO:0000259" key="4">
    <source>
        <dbReference type="PROSITE" id="PS51192"/>
    </source>
</evidence>
<dbReference type="InterPro" id="IPR007527">
    <property type="entry name" value="Znf_SWIM"/>
</dbReference>
<protein>
    <submittedName>
        <fullName evidence="6">Helicase</fullName>
    </submittedName>
</protein>
<feature type="domain" description="Helicase ATP-binding" evidence="4">
    <location>
        <begin position="616"/>
        <end position="769"/>
    </location>
</feature>
<dbReference type="HOGENOM" id="CLU_000315_21_1_7"/>
<dbReference type="PANTHER" id="PTHR45629:SF7">
    <property type="entry name" value="DNA EXCISION REPAIR PROTEIN ERCC-6-RELATED"/>
    <property type="match status" value="1"/>
</dbReference>
<dbReference type="STRING" id="862908.BMS_0401"/>
<dbReference type="SMART" id="SM00487">
    <property type="entry name" value="DEXDc"/>
    <property type="match status" value="1"/>
</dbReference>
<dbReference type="PROSITE" id="PS50966">
    <property type="entry name" value="ZF_SWIM"/>
    <property type="match status" value="1"/>
</dbReference>
<evidence type="ECO:0000256" key="1">
    <source>
        <dbReference type="ARBA" id="ARBA00022801"/>
    </source>
</evidence>
<dbReference type="CDD" id="cd18793">
    <property type="entry name" value="SF2_C_SNF"/>
    <property type="match status" value="1"/>
</dbReference>
<dbReference type="InterPro" id="IPR038718">
    <property type="entry name" value="SNF2-like_sf"/>
</dbReference>
<dbReference type="PATRIC" id="fig|862908.3.peg.384"/>
<dbReference type="InterPro" id="IPR049730">
    <property type="entry name" value="SNF2/RAD54-like_C"/>
</dbReference>
<dbReference type="AlphaFoldDB" id="E1X3X8"/>
<keyword evidence="6" id="KW-0067">ATP-binding</keyword>
<evidence type="ECO:0000313" key="7">
    <source>
        <dbReference type="Proteomes" id="UP000008963"/>
    </source>
</evidence>
<dbReference type="Gene3D" id="3.40.50.10810">
    <property type="entry name" value="Tandem AAA-ATPase domain"/>
    <property type="match status" value="1"/>
</dbReference>
<dbReference type="PANTHER" id="PTHR45629">
    <property type="entry name" value="SNF2/RAD54 FAMILY MEMBER"/>
    <property type="match status" value="1"/>
</dbReference>
<dbReference type="Pfam" id="PF00271">
    <property type="entry name" value="Helicase_C"/>
    <property type="match status" value="1"/>
</dbReference>
<dbReference type="EMBL" id="FQ312005">
    <property type="protein sequence ID" value="CBW25318.1"/>
    <property type="molecule type" value="Genomic_DNA"/>
</dbReference>
<dbReference type="eggNOG" id="COG0553">
    <property type="taxonomic scope" value="Bacteria"/>
</dbReference>
<gene>
    <name evidence="6" type="ordered locus">BMS_0401</name>
</gene>
<dbReference type="InterPro" id="IPR000330">
    <property type="entry name" value="SNF2_N"/>
</dbReference>
<evidence type="ECO:0000259" key="5">
    <source>
        <dbReference type="PROSITE" id="PS51194"/>
    </source>
</evidence>
<keyword evidence="2" id="KW-0863">Zinc-finger</keyword>
<organism evidence="6 7">
    <name type="scientific">Halobacteriovorax marinus (strain ATCC BAA-682 / DSM 15412 / SJ)</name>
    <name type="common">Bacteriovorax marinus</name>
    <dbReference type="NCBI Taxonomy" id="862908"/>
    <lineage>
        <taxon>Bacteria</taxon>
        <taxon>Pseudomonadati</taxon>
        <taxon>Bdellovibrionota</taxon>
        <taxon>Bacteriovoracia</taxon>
        <taxon>Bacteriovoracales</taxon>
        <taxon>Halobacteriovoraceae</taxon>
        <taxon>Halobacteriovorax</taxon>
    </lineage>
</organism>
<name>E1X3X8_HALMS</name>
<feature type="domain" description="Helicase C-terminal" evidence="5">
    <location>
        <begin position="885"/>
        <end position="1035"/>
    </location>
</feature>
<dbReference type="SUPFAM" id="SSF52540">
    <property type="entry name" value="P-loop containing nucleoside triphosphate hydrolases"/>
    <property type="match status" value="2"/>
</dbReference>
<dbReference type="GO" id="GO:0015616">
    <property type="term" value="F:DNA translocase activity"/>
    <property type="evidence" value="ECO:0007669"/>
    <property type="project" value="TreeGrafter"/>
</dbReference>
<keyword evidence="6" id="KW-0547">Nucleotide-binding</keyword>
<dbReference type="InterPro" id="IPR050496">
    <property type="entry name" value="SNF2_RAD54_helicase_repair"/>
</dbReference>
<dbReference type="GO" id="GO:0005524">
    <property type="term" value="F:ATP binding"/>
    <property type="evidence" value="ECO:0007669"/>
    <property type="project" value="InterPro"/>
</dbReference>
<sequence length="1049" mass="120662">MLQDIFILPENLEKSARNFFKEVDITNAKKFLSLSKVNISFTKGSPETYYIVSGIVKHDRTHECKIVYKKRLEGTDEGPLSSNCDCHDWTTEGHCSHTAALFLGYHLQLEGDKPQDTSAPPIPNFGLNGVNVLEYGTILKAPGELQGASTTATYSSLQYLLHNKKVVNFPLPEKFEGKVILNIFSPNEERTFPKLKFQHKRGDDSVVNEISLFENLYLFDWTTGDAFHLTSDLKTLIQKIKIRGINLTTNEIIKMAMHRELSEKCEIVIDGIPLNQVKEINAGCRLTLSPGSRKGLVEVELNFHDDDSKVISPPDFLTSFTFEGGYLSNFKKKKDAYDFIGHFSEHIEDDVIDYRKSLHSSSKKDKWIELINYTMKNEKTFIYDSEEKEICDFNNQFLTLLINSLYKHFGELFFRYAEYRSESKTIYFQASMSSIFGGLSAFHDKVTPYGVSIFYEKSELANWNSKIRFERRASSTKWFDLELYVSNDDLEIIKQADMETGLVLTDKGLVLLNKEQKDLMKFMRKYTKYEAKKPAEAEEEENSETPFQKFLLPFNRARIFELFELKKLGIEGALTKEEEDLCERLATLEQVPEYDLPQDLDATLRPYQKTGYNWLKFLHENKLGACLADDMGLGKTLQTIAFIQSIHEQIDRVLVVCPVSILLNWEKEITKFSKLDIHIYHGGERSFPKDTKIILTSYGVMKREIDETFADKHFDVLVLDEVQHLKNIRSLGAYAARKIKADYRICLTGTPVENDLAEFYNIIDLSVPGIWGDLEFIRTTSNQKSRLMARKTAAPFILRRTKDQVLTDLPPKLENNVYLNFDDGERKTYLNNLVSIKQKINASPSRKKYGEILKGLLQLRQSCLWQSPTAGLNYKNIASTKIEFLVEQLEQIIEEGHQTIVFSQFTTYLDLIQNTLSDKHWRLSRIDGSQSIKKRQQQVDDFQSGKSDVFLISLKAGGVGLNLTAASYVFIMDPWWNPAVESQAIDRAHRIGQQNTLTVYRPIIKDSVEEKVLKLQEMKKQLFKDLLPDDDESLFTGKLSMKDFEDLFS</sequence>
<keyword evidence="2" id="KW-0479">Metal-binding</keyword>
<dbReference type="InterPro" id="IPR014001">
    <property type="entry name" value="Helicase_ATP-bd"/>
</dbReference>
<evidence type="ECO:0000313" key="6">
    <source>
        <dbReference type="EMBL" id="CBW25318.1"/>
    </source>
</evidence>
<dbReference type="GO" id="GO:0016787">
    <property type="term" value="F:hydrolase activity"/>
    <property type="evidence" value="ECO:0007669"/>
    <property type="project" value="UniProtKB-KW"/>
</dbReference>
<dbReference type="Gene3D" id="3.40.50.300">
    <property type="entry name" value="P-loop containing nucleotide triphosphate hydrolases"/>
    <property type="match status" value="1"/>
</dbReference>
<keyword evidence="2" id="KW-0862">Zinc</keyword>
<feature type="domain" description="SWIM-type" evidence="3">
    <location>
        <begin position="68"/>
        <end position="106"/>
    </location>
</feature>
<dbReference type="GO" id="GO:0004386">
    <property type="term" value="F:helicase activity"/>
    <property type="evidence" value="ECO:0007669"/>
    <property type="project" value="UniProtKB-KW"/>
</dbReference>
<dbReference type="PROSITE" id="PS51192">
    <property type="entry name" value="HELICASE_ATP_BIND_1"/>
    <property type="match status" value="1"/>
</dbReference>
<dbReference type="SMART" id="SM00490">
    <property type="entry name" value="HELICc"/>
    <property type="match status" value="1"/>
</dbReference>
<dbReference type="InterPro" id="IPR001650">
    <property type="entry name" value="Helicase_C-like"/>
</dbReference>
<keyword evidence="1" id="KW-0378">Hydrolase</keyword>
<dbReference type="Proteomes" id="UP000008963">
    <property type="component" value="Chromosome"/>
</dbReference>
<dbReference type="Pfam" id="PF00176">
    <property type="entry name" value="SNF2-rel_dom"/>
    <property type="match status" value="1"/>
</dbReference>
<dbReference type="RefSeq" id="WP_014243106.1">
    <property type="nucleotide sequence ID" value="NC_016620.1"/>
</dbReference>
<evidence type="ECO:0000256" key="2">
    <source>
        <dbReference type="PROSITE-ProRule" id="PRU00325"/>
    </source>
</evidence>